<feature type="domain" description="Glycosyl transferase family 1" evidence="1">
    <location>
        <begin position="230"/>
        <end position="378"/>
    </location>
</feature>
<dbReference type="GO" id="GO:0016757">
    <property type="term" value="F:glycosyltransferase activity"/>
    <property type="evidence" value="ECO:0007669"/>
    <property type="project" value="InterPro"/>
</dbReference>
<dbReference type="RefSeq" id="WP_092457174.1">
    <property type="nucleotide sequence ID" value="NZ_FOJI01000019.1"/>
</dbReference>
<reference evidence="3 4" key="1">
    <citation type="submission" date="2016-10" db="EMBL/GenBank/DDBJ databases">
        <authorList>
            <person name="de Groot N.N."/>
        </authorList>
    </citation>
    <scope>NUCLEOTIDE SEQUENCE [LARGE SCALE GENOMIC DNA]</scope>
    <source>
        <strain evidence="3 4">DSM 9179</strain>
    </source>
</reference>
<name>A0A1I0RPT3_9FIRM</name>
<dbReference type="SUPFAM" id="SSF53756">
    <property type="entry name" value="UDP-Glycosyltransferase/glycogen phosphorylase"/>
    <property type="match status" value="1"/>
</dbReference>
<feature type="domain" description="Glycosyltransferase subfamily 4-like N-terminal" evidence="2">
    <location>
        <begin position="14"/>
        <end position="225"/>
    </location>
</feature>
<keyword evidence="3" id="KW-0808">Transferase</keyword>
<proteinExistence type="predicted"/>
<dbReference type="Gene3D" id="3.40.50.2000">
    <property type="entry name" value="Glycogen Phosphorylase B"/>
    <property type="match status" value="2"/>
</dbReference>
<dbReference type="InterPro" id="IPR050194">
    <property type="entry name" value="Glycosyltransferase_grp1"/>
</dbReference>
<keyword evidence="4" id="KW-1185">Reference proteome</keyword>
<protein>
    <submittedName>
        <fullName evidence="3">Glycosyltransferase involved in cell wall bisynthesis</fullName>
    </submittedName>
</protein>
<evidence type="ECO:0000259" key="1">
    <source>
        <dbReference type="Pfam" id="PF00534"/>
    </source>
</evidence>
<gene>
    <name evidence="3" type="ORF">SAMN05421659_11965</name>
</gene>
<dbReference type="Pfam" id="PF13439">
    <property type="entry name" value="Glyco_transf_4"/>
    <property type="match status" value="1"/>
</dbReference>
<accession>A0A1I0RPT3</accession>
<dbReference type="OrthoDB" id="9815550at2"/>
<organism evidence="3 4">
    <name type="scientific">[Clostridium] fimetarium</name>
    <dbReference type="NCBI Taxonomy" id="99656"/>
    <lineage>
        <taxon>Bacteria</taxon>
        <taxon>Bacillati</taxon>
        <taxon>Bacillota</taxon>
        <taxon>Clostridia</taxon>
        <taxon>Lachnospirales</taxon>
        <taxon>Lachnospiraceae</taxon>
    </lineage>
</organism>
<evidence type="ECO:0000259" key="2">
    <source>
        <dbReference type="Pfam" id="PF13439"/>
    </source>
</evidence>
<dbReference type="InterPro" id="IPR001296">
    <property type="entry name" value="Glyco_trans_1"/>
</dbReference>
<dbReference type="InterPro" id="IPR028098">
    <property type="entry name" value="Glyco_trans_4-like_N"/>
</dbReference>
<dbReference type="STRING" id="99656.SAMN05421659_11965"/>
<sequence>MKVLMTNKFLYPKGGAETYIFSLGKILAAQGHEVQYFGLKNEKNIVGNNADALVDDMDFSIGIKNNLKALFRIVYNFQAKKQIRKVLVDFKPDIVHLNNIQFHLTPSIIIETDKWRKENHSSCKIIYTAHDYQLVCPSHGMFDINVKSCEKCLDGRYIHCFKTKCLKNSKAKSLLGTIDGYFWKYSSAYSYLNAIICPSKFLKEKLDTQPQFRDKTIVLHNFMDIVPLQNANKEDYILEFGKLCKDKGTDTLIEVAKKMPDQKFVFAGYGPSVEKMNGISNIEYLGFKGGDELYKLIAEAKISVCPSEWYENCPFSVIESISLGTPVVGSRIGGIPELIVDRKTGELFEAGNAIELEKAIRRIIDSKSTMEQYTKNCYEVKYETSETYYTKLMEIYEKRNDHAK</sequence>
<dbReference type="PANTHER" id="PTHR45947:SF13">
    <property type="entry name" value="TRANSFERASE"/>
    <property type="match status" value="1"/>
</dbReference>
<dbReference type="EMBL" id="FOJI01000019">
    <property type="protein sequence ID" value="SEW42712.1"/>
    <property type="molecule type" value="Genomic_DNA"/>
</dbReference>
<dbReference type="Pfam" id="PF00534">
    <property type="entry name" value="Glycos_transf_1"/>
    <property type="match status" value="1"/>
</dbReference>
<dbReference type="CDD" id="cd03801">
    <property type="entry name" value="GT4_PimA-like"/>
    <property type="match status" value="1"/>
</dbReference>
<evidence type="ECO:0000313" key="4">
    <source>
        <dbReference type="Proteomes" id="UP000199701"/>
    </source>
</evidence>
<dbReference type="PANTHER" id="PTHR45947">
    <property type="entry name" value="SULFOQUINOVOSYL TRANSFERASE SQD2"/>
    <property type="match status" value="1"/>
</dbReference>
<dbReference type="Proteomes" id="UP000199701">
    <property type="component" value="Unassembled WGS sequence"/>
</dbReference>
<dbReference type="AlphaFoldDB" id="A0A1I0RPT3"/>
<evidence type="ECO:0000313" key="3">
    <source>
        <dbReference type="EMBL" id="SEW42712.1"/>
    </source>
</evidence>